<comment type="catalytic activity">
    <reaction evidence="2">
        <text>Couples ATP hydrolysis with the unwinding of duplex DNA by translocating in the 3'-5' direction.</text>
        <dbReference type="EC" id="5.6.2.4"/>
    </reaction>
</comment>
<dbReference type="AlphaFoldDB" id="A0A2U9IU16"/>
<evidence type="ECO:0000313" key="7">
    <source>
        <dbReference type="EMBL" id="AWR99514.1"/>
    </source>
</evidence>
<dbReference type="OrthoDB" id="107033at2157"/>
<evidence type="ECO:0000256" key="5">
    <source>
        <dbReference type="SAM" id="Phobius"/>
    </source>
</evidence>
<evidence type="ECO:0000256" key="2">
    <source>
        <dbReference type="ARBA" id="ARBA00034617"/>
    </source>
</evidence>
<evidence type="ECO:0000256" key="1">
    <source>
        <dbReference type="ARBA" id="ARBA00007816"/>
    </source>
</evidence>
<keyword evidence="8" id="KW-1185">Reference proteome</keyword>
<dbReference type="Gene3D" id="1.10.8.730">
    <property type="match status" value="1"/>
</dbReference>
<name>A0A2U9IU16_9CREN</name>
<comment type="catalytic activity">
    <reaction evidence="3">
        <text>ATP + H2O = ADP + phosphate + H(+)</text>
        <dbReference type="Rhea" id="RHEA:13065"/>
        <dbReference type="ChEBI" id="CHEBI:15377"/>
        <dbReference type="ChEBI" id="CHEBI:15378"/>
        <dbReference type="ChEBI" id="CHEBI:30616"/>
        <dbReference type="ChEBI" id="CHEBI:43474"/>
        <dbReference type="ChEBI" id="CHEBI:456216"/>
        <dbReference type="EC" id="5.6.2.3"/>
    </reaction>
</comment>
<feature type="transmembrane region" description="Helical" evidence="5">
    <location>
        <begin position="30"/>
        <end position="49"/>
    </location>
</feature>
<evidence type="ECO:0000313" key="8">
    <source>
        <dbReference type="Proteomes" id="UP000247586"/>
    </source>
</evidence>
<comment type="similarity">
    <text evidence="1">Belongs to the HerA family.</text>
</comment>
<comment type="catalytic activity">
    <reaction evidence="4">
        <text>ATP + H2O = ADP + phosphate + H(+)</text>
        <dbReference type="Rhea" id="RHEA:13065"/>
        <dbReference type="ChEBI" id="CHEBI:15377"/>
        <dbReference type="ChEBI" id="CHEBI:15378"/>
        <dbReference type="ChEBI" id="CHEBI:30616"/>
        <dbReference type="ChEBI" id="CHEBI:43474"/>
        <dbReference type="ChEBI" id="CHEBI:456216"/>
        <dbReference type="EC" id="5.6.2.4"/>
    </reaction>
</comment>
<dbReference type="Pfam" id="PF01935">
    <property type="entry name" value="DUF87"/>
    <property type="match status" value="1"/>
</dbReference>
<dbReference type="PANTHER" id="PTHR42957">
    <property type="entry name" value="HELICASE MJ1565-RELATED"/>
    <property type="match status" value="1"/>
</dbReference>
<dbReference type="InterPro" id="IPR027417">
    <property type="entry name" value="P-loop_NTPase"/>
</dbReference>
<dbReference type="InterPro" id="IPR002789">
    <property type="entry name" value="HerA_central"/>
</dbReference>
<keyword evidence="5" id="KW-0472">Membrane</keyword>
<dbReference type="GeneID" id="36835125"/>
<dbReference type="InterPro" id="IPR008571">
    <property type="entry name" value="HerA-like"/>
</dbReference>
<feature type="transmembrane region" description="Helical" evidence="5">
    <location>
        <begin position="7"/>
        <end position="24"/>
    </location>
</feature>
<dbReference type="RefSeq" id="WP_110369229.1">
    <property type="nucleotide sequence ID" value="NZ_CP029287.2"/>
</dbReference>
<sequence>MQLAIRYSIVVAITLAEITIGEFFERGSPLNQLINSLLFASLLFIDGVISPLILDSLISSAAFSMSILMFLLLAGSSDPYLLLDYISGVGVSFFLTYLTRSIWDRALKSFKLMKRRPNLRILAISTVIGVVVYFLTGSALIVAGVVVDSILLSFLDRTGLSLLSALSWISLPYLIMADPGSQETGLCIGRVEKVLARSLIPGFFQSGYRYKWFSVERPFCIELDKLKNFNTVILGSSGYGKSSLAKLILSKLDVDYIVFDLHGEYTDLKGKRIDVASNGINPLSLFGRSPKQRSIEISMMLKSIFNLGNIQTMDLSNLIIEGYQEKGIYDEDERSWILSPPTFRDLILLLERKKRASLNSADLSRWGSIEPYLRFLDSNVFNGSEDISKIIEGKTILDFSRISISNIKYVLMETILTSILGTMYTQKYGSLRRLVVIDEAPFLLEKESGEIMAERLFAEGRKFGYGFVMISQYSSKLEKMINNASLVMVMGMKEPNEVNYISRLLGDRSYESERVIYETVTGLERGMIMTRDITVNDIIVVRLHQG</sequence>
<keyword evidence="5" id="KW-0812">Transmembrane</keyword>
<dbReference type="Gene3D" id="3.40.50.300">
    <property type="entry name" value="P-loop containing nucleotide triphosphate hydrolases"/>
    <property type="match status" value="1"/>
</dbReference>
<dbReference type="SUPFAM" id="SSF52540">
    <property type="entry name" value="P-loop containing nucleoside triphosphate hydrolases"/>
    <property type="match status" value="1"/>
</dbReference>
<gene>
    <name evidence="7" type="ORF">DFR87_07245</name>
</gene>
<feature type="transmembrane region" description="Helical" evidence="5">
    <location>
        <begin position="80"/>
        <end position="98"/>
    </location>
</feature>
<dbReference type="PANTHER" id="PTHR42957:SF1">
    <property type="entry name" value="HELICASE MJ1565-RELATED"/>
    <property type="match status" value="1"/>
</dbReference>
<evidence type="ECO:0000256" key="4">
    <source>
        <dbReference type="ARBA" id="ARBA00048988"/>
    </source>
</evidence>
<reference evidence="8" key="2">
    <citation type="submission" date="2020-03" db="EMBL/GenBank/DDBJ databases">
        <title>Complete Genome Sequences of Extremely Thermoacidophilic, Metal-Mobilizing Type-Strain Members of the Archaeal Family Sulfolobaceae: Acidianus brierleyi DSM-1651T, Acidianus sulfidivorans DSM-18786T, Metallosphaera hakonensis DSM-7519T, and Metallosphaera prunae DSM-10039T.</title>
        <authorList>
            <person name="Counts J.A."/>
            <person name="Kelly R.M."/>
        </authorList>
    </citation>
    <scope>NUCLEOTIDE SEQUENCE [LARGE SCALE GENOMIC DNA]</scope>
    <source>
        <strain evidence="8">HO1-1</strain>
    </source>
</reference>
<feature type="transmembrane region" description="Helical" evidence="5">
    <location>
        <begin position="119"/>
        <end position="147"/>
    </location>
</feature>
<dbReference type="Proteomes" id="UP000247586">
    <property type="component" value="Chromosome"/>
</dbReference>
<dbReference type="GO" id="GO:0043139">
    <property type="term" value="F:5'-3' DNA helicase activity"/>
    <property type="evidence" value="ECO:0007669"/>
    <property type="project" value="UniProtKB-EC"/>
</dbReference>
<keyword evidence="5" id="KW-1133">Transmembrane helix</keyword>
<dbReference type="KEGG" id="mhk:DFR87_07245"/>
<dbReference type="STRING" id="1293036.GCA_001315825_00302"/>
<evidence type="ECO:0000256" key="3">
    <source>
        <dbReference type="ARBA" id="ARBA00048954"/>
    </source>
</evidence>
<feature type="domain" description="Helicase HerA central" evidence="6">
    <location>
        <begin position="218"/>
        <end position="284"/>
    </location>
</feature>
<accession>A0A2U9IU16</accession>
<reference evidence="8" key="3">
    <citation type="submission" date="2020-03" db="EMBL/GenBank/DDBJ databases">
        <title>Sequencing and Assembly of Multiple Reported Metal-Biooxidizing Members of the Extremely Thermoacidophilic Archaeal Family Sulfolobaceae.</title>
        <authorList>
            <person name="Counts J.A."/>
            <person name="Kelly R.M."/>
        </authorList>
    </citation>
    <scope>NUCLEOTIDE SEQUENCE [LARGE SCALE GENOMIC DNA]</scope>
    <source>
        <strain evidence="8">HO1-1</strain>
    </source>
</reference>
<protein>
    <recommendedName>
        <fullName evidence="6">Helicase HerA central domain-containing protein</fullName>
    </recommendedName>
</protein>
<organism evidence="7 8">
    <name type="scientific">Metallosphaera hakonensis JCM 8857 = DSM 7519</name>
    <dbReference type="NCBI Taxonomy" id="1293036"/>
    <lineage>
        <taxon>Archaea</taxon>
        <taxon>Thermoproteota</taxon>
        <taxon>Thermoprotei</taxon>
        <taxon>Sulfolobales</taxon>
        <taxon>Sulfolobaceae</taxon>
        <taxon>Metallosphaera</taxon>
    </lineage>
</organism>
<evidence type="ECO:0000259" key="6">
    <source>
        <dbReference type="Pfam" id="PF01935"/>
    </source>
</evidence>
<dbReference type="EMBL" id="CP029287">
    <property type="protein sequence ID" value="AWR99514.1"/>
    <property type="molecule type" value="Genomic_DNA"/>
</dbReference>
<proteinExistence type="inferred from homology"/>
<reference evidence="7 8" key="1">
    <citation type="submission" date="2018-05" db="EMBL/GenBank/DDBJ databases">
        <title>Complete Genome Sequences of Extremely Thermoacidophilic, Metal-Mobilizing Type-Strain Members of the Archaeal Family Sulfolobaceae: Acidianus brierleyi DSM-1651T, Acidianus sulfidivorans DSM-18786T, Metallosphaera hakonensis DSM-7519T, and Metallosphaera prunae DSM-10039T.</title>
        <authorList>
            <person name="Counts J.A."/>
            <person name="Kelly R.M."/>
        </authorList>
    </citation>
    <scope>NUCLEOTIDE SEQUENCE [LARGE SCALE GENOMIC DNA]</scope>
    <source>
        <strain evidence="7 8">HO1-1</strain>
    </source>
</reference>
<dbReference type="GO" id="GO:0043138">
    <property type="term" value="F:3'-5' DNA helicase activity"/>
    <property type="evidence" value="ECO:0007669"/>
    <property type="project" value="UniProtKB-EC"/>
</dbReference>